<dbReference type="RefSeq" id="WP_044462292.1">
    <property type="nucleotide sequence ID" value="NZ_CP011110.1"/>
</dbReference>
<dbReference type="PATRIC" id="fig|587753.10.peg.3957"/>
<evidence type="ECO:0000313" key="2">
    <source>
        <dbReference type="Proteomes" id="UP000032748"/>
    </source>
</evidence>
<gene>
    <name evidence="1" type="ORF">PCL1606_39650</name>
</gene>
<sequence length="82" mass="9195">MQEFAYLLITNDLNAMRTVAACSTEGLYEVKRGIFTFRSQANVDFLHRALAIVSDEFGIIPVQQAEFKTSRATISKAFSQLC</sequence>
<dbReference type="EMBL" id="CP011110">
    <property type="protein sequence ID" value="AKA25414.1"/>
    <property type="molecule type" value="Genomic_DNA"/>
</dbReference>
<reference evidence="1 2" key="1">
    <citation type="journal article" date="2015" name="Mol. Plant Microbe Interact.">
        <title>Comparative Genomic Analysis of Pseudomonas chlororaphis PCL1606 Reveals New Insight into Antifungal Compounds Involved in Biocontrol.</title>
        <authorList>
            <person name="Calderon C.E."/>
            <person name="Ramos C."/>
            <person name="de Vicente A."/>
            <person name="Cazorla F.M."/>
        </authorList>
    </citation>
    <scope>NUCLEOTIDE SEQUENCE [LARGE SCALE GENOMIC DNA]</scope>
    <source>
        <strain evidence="1 2">PCL1606</strain>
    </source>
</reference>
<evidence type="ECO:0000313" key="1">
    <source>
        <dbReference type="EMBL" id="AKA25414.1"/>
    </source>
</evidence>
<dbReference type="OrthoDB" id="6936435at2"/>
<proteinExistence type="predicted"/>
<organism evidence="1 2">
    <name type="scientific">Pseudomonas chlororaphis</name>
    <dbReference type="NCBI Taxonomy" id="587753"/>
    <lineage>
        <taxon>Bacteria</taxon>
        <taxon>Pseudomonadati</taxon>
        <taxon>Pseudomonadota</taxon>
        <taxon>Gammaproteobacteria</taxon>
        <taxon>Pseudomonadales</taxon>
        <taxon>Pseudomonadaceae</taxon>
        <taxon>Pseudomonas</taxon>
    </lineage>
</organism>
<name>A0A0D5Y358_9PSED</name>
<dbReference type="KEGG" id="pcz:PCL1606_39650"/>
<dbReference type="Proteomes" id="UP000032748">
    <property type="component" value="Chromosome"/>
</dbReference>
<dbReference type="AlphaFoldDB" id="A0A0D5Y358"/>
<protein>
    <submittedName>
        <fullName evidence="1">Uncharacterized protein</fullName>
    </submittedName>
</protein>
<accession>A0A0D5Y358</accession>